<comment type="caution">
    <text evidence="1">The sequence shown here is derived from an EMBL/GenBank/DDBJ whole genome shotgun (WGS) entry which is preliminary data.</text>
</comment>
<dbReference type="InterPro" id="IPR015915">
    <property type="entry name" value="Kelch-typ_b-propeller"/>
</dbReference>
<evidence type="ECO:0000313" key="1">
    <source>
        <dbReference type="EMBL" id="CAG9334922.1"/>
    </source>
</evidence>
<dbReference type="Gene3D" id="2.40.10.10">
    <property type="entry name" value="Trypsin-like serine proteases"/>
    <property type="match status" value="1"/>
</dbReference>
<dbReference type="InterPro" id="IPR043504">
    <property type="entry name" value="Peptidase_S1_PA_chymotrypsin"/>
</dbReference>
<dbReference type="SUPFAM" id="SSF54277">
    <property type="entry name" value="CAD &amp; PB1 domains"/>
    <property type="match status" value="1"/>
</dbReference>
<proteinExistence type="predicted"/>
<dbReference type="SUPFAM" id="SSF117281">
    <property type="entry name" value="Kelch motif"/>
    <property type="match status" value="1"/>
</dbReference>
<dbReference type="Gene3D" id="2.120.10.80">
    <property type="entry name" value="Kelch-type beta propeller"/>
    <property type="match status" value="1"/>
</dbReference>
<organism evidence="1 2">
    <name type="scientific">Blepharisma stoltei</name>
    <dbReference type="NCBI Taxonomy" id="1481888"/>
    <lineage>
        <taxon>Eukaryota</taxon>
        <taxon>Sar</taxon>
        <taxon>Alveolata</taxon>
        <taxon>Ciliophora</taxon>
        <taxon>Postciliodesmatophora</taxon>
        <taxon>Heterotrichea</taxon>
        <taxon>Heterotrichida</taxon>
        <taxon>Blepharismidae</taxon>
        <taxon>Blepharisma</taxon>
    </lineage>
</organism>
<evidence type="ECO:0000313" key="2">
    <source>
        <dbReference type="Proteomes" id="UP001162131"/>
    </source>
</evidence>
<dbReference type="AlphaFoldDB" id="A0AAU9KB41"/>
<dbReference type="PANTHER" id="PTHR45632">
    <property type="entry name" value="LD33804P"/>
    <property type="match status" value="1"/>
</dbReference>
<dbReference type="InterPro" id="IPR006652">
    <property type="entry name" value="Kelch_1"/>
</dbReference>
<dbReference type="SMART" id="SM00612">
    <property type="entry name" value="Kelch"/>
    <property type="match status" value="2"/>
</dbReference>
<sequence>MTEKRIKLKYNDETYCIGAAPHSLEELNRLARSAIPSLQSISHLTFYYSDQDGDNIIITTAEGLIEALEHHNPLKLSIKSGTKIRLREQQKLSDPSFHIRSCYNCLKAVFSIIISNRVVGLGIVTNNRLALTTSKVLPTPEVAKNAYAMFDKQGFQFDFDPSQLWACTNDITLVSFLAPYSLSDFQPIGISPFLTPKDGDKVYTLDLPKENDPKSSIKVLELKEVVGPKLFYDSRSPCGPSGSPVFDSEWRLIGIQTSQCDLRNEAVRCSELYDMFRLLPRTSILSEFLQQIQPQRPPQEAEIYQNLLENTPLVLDSVYGVVASKDSFIHFQTSTKQTNFIPLEEKLGDGFSICPLPFGACISGGKAAPRRAWIYFLGSEVNFFRIDTPAPFFTHSSIYLDDGFIYFIGGRNDNIVQRECHKFNVKERSWDKIDSLRAGRSYPSLCEMNRTLYVFGGADQVHNELNSIEKLERNRWVIMDIMMPAGLHGVCALPVDGARVLICGGKFDRTKSNMKLYRLDLSRATFSVLTAGSKLGIMSCCYPSFQRDNIYVYNQNGELIEYVSQTGELKKYKKPIIFDI</sequence>
<protein>
    <submittedName>
        <fullName evidence="1">Uncharacterized protein</fullName>
    </submittedName>
</protein>
<gene>
    <name evidence="1" type="ORF">BSTOLATCC_MIC62506</name>
</gene>
<dbReference type="Gene3D" id="3.10.20.90">
    <property type="entry name" value="Phosphatidylinositol 3-kinase Catalytic Subunit, Chain A, domain 1"/>
    <property type="match status" value="1"/>
</dbReference>
<accession>A0AAU9KB41</accession>
<dbReference type="EMBL" id="CAJZBQ010000060">
    <property type="protein sequence ID" value="CAG9334922.1"/>
    <property type="molecule type" value="Genomic_DNA"/>
</dbReference>
<reference evidence="1" key="1">
    <citation type="submission" date="2021-09" db="EMBL/GenBank/DDBJ databases">
        <authorList>
            <consortium name="AG Swart"/>
            <person name="Singh M."/>
            <person name="Singh A."/>
            <person name="Seah K."/>
            <person name="Emmerich C."/>
        </authorList>
    </citation>
    <scope>NUCLEOTIDE SEQUENCE</scope>
    <source>
        <strain evidence="1">ATCC30299</strain>
    </source>
</reference>
<dbReference type="SUPFAM" id="SSF50494">
    <property type="entry name" value="Trypsin-like serine proteases"/>
    <property type="match status" value="1"/>
</dbReference>
<keyword evidence="2" id="KW-1185">Reference proteome</keyword>
<dbReference type="Pfam" id="PF13365">
    <property type="entry name" value="Trypsin_2"/>
    <property type="match status" value="1"/>
</dbReference>
<dbReference type="Proteomes" id="UP001162131">
    <property type="component" value="Unassembled WGS sequence"/>
</dbReference>
<name>A0AAU9KB41_9CILI</name>
<dbReference type="InterPro" id="IPR009003">
    <property type="entry name" value="Peptidase_S1_PA"/>
</dbReference>